<proteinExistence type="predicted"/>
<dbReference type="Proteomes" id="UP000193689">
    <property type="component" value="Unassembled WGS sequence"/>
</dbReference>
<dbReference type="AlphaFoldDB" id="A0A1Y2E4M7"/>
<name>A0A1Y2E4M7_9PEZI</name>
<comment type="caution">
    <text evidence="2">The sequence shown here is derived from an EMBL/GenBank/DDBJ whole genome shotgun (WGS) entry which is preliminary data.</text>
</comment>
<keyword evidence="1" id="KW-0732">Signal</keyword>
<dbReference type="InParanoid" id="A0A1Y2E4M7"/>
<protein>
    <recommendedName>
        <fullName evidence="4">Secreted protein</fullName>
    </recommendedName>
</protein>
<reference evidence="2 3" key="1">
    <citation type="submission" date="2016-07" db="EMBL/GenBank/DDBJ databases">
        <title>Pervasive Adenine N6-methylation of Active Genes in Fungi.</title>
        <authorList>
            <consortium name="DOE Joint Genome Institute"/>
            <person name="Mondo S.J."/>
            <person name="Dannebaum R.O."/>
            <person name="Kuo R.C."/>
            <person name="Labutti K."/>
            <person name="Haridas S."/>
            <person name="Kuo A."/>
            <person name="Salamov A."/>
            <person name="Ahrendt S.R."/>
            <person name="Lipzen A."/>
            <person name="Sullivan W."/>
            <person name="Andreopoulos W.B."/>
            <person name="Clum A."/>
            <person name="Lindquist E."/>
            <person name="Daum C."/>
            <person name="Ramamoorthy G.K."/>
            <person name="Gryganskyi A."/>
            <person name="Culley D."/>
            <person name="Magnuson J.K."/>
            <person name="James T.Y."/>
            <person name="O'Malley M.A."/>
            <person name="Stajich J.E."/>
            <person name="Spatafora J.W."/>
            <person name="Visel A."/>
            <person name="Grigoriev I.V."/>
        </authorList>
    </citation>
    <scope>NUCLEOTIDE SEQUENCE [LARGE SCALE GENOMIC DNA]</scope>
    <source>
        <strain evidence="2 3">CBS 129021</strain>
    </source>
</reference>
<evidence type="ECO:0000313" key="2">
    <source>
        <dbReference type="EMBL" id="ORY66508.1"/>
    </source>
</evidence>
<keyword evidence="3" id="KW-1185">Reference proteome</keyword>
<dbReference type="GeneID" id="63770156"/>
<gene>
    <name evidence="2" type="ORF">BCR38DRAFT_181983</name>
</gene>
<organism evidence="2 3">
    <name type="scientific">Pseudomassariella vexata</name>
    <dbReference type="NCBI Taxonomy" id="1141098"/>
    <lineage>
        <taxon>Eukaryota</taxon>
        <taxon>Fungi</taxon>
        <taxon>Dikarya</taxon>
        <taxon>Ascomycota</taxon>
        <taxon>Pezizomycotina</taxon>
        <taxon>Sordariomycetes</taxon>
        <taxon>Xylariomycetidae</taxon>
        <taxon>Amphisphaeriales</taxon>
        <taxon>Pseudomassariaceae</taxon>
        <taxon>Pseudomassariella</taxon>
    </lineage>
</organism>
<evidence type="ECO:0000313" key="3">
    <source>
        <dbReference type="Proteomes" id="UP000193689"/>
    </source>
</evidence>
<evidence type="ECO:0008006" key="4">
    <source>
        <dbReference type="Google" id="ProtNLM"/>
    </source>
</evidence>
<feature type="chain" id="PRO_5012305188" description="Secreted protein" evidence="1">
    <location>
        <begin position="20"/>
        <end position="103"/>
    </location>
</feature>
<feature type="signal peptide" evidence="1">
    <location>
        <begin position="1"/>
        <end position="19"/>
    </location>
</feature>
<dbReference type="EMBL" id="MCFJ01000005">
    <property type="protein sequence ID" value="ORY66508.1"/>
    <property type="molecule type" value="Genomic_DNA"/>
</dbReference>
<accession>A0A1Y2E4M7</accession>
<sequence>MRILIYSLLLCCSVSTSTTIQSVHTPSYGSPQQNWEMLLVSRICLVSRVLVYISGLGISILLQVYDNGWIKTHLLTKRLTGLQVLRRTQYIQFGWHRHTIIIR</sequence>
<dbReference type="RefSeq" id="XP_040717472.1">
    <property type="nucleotide sequence ID" value="XM_040853944.1"/>
</dbReference>
<evidence type="ECO:0000256" key="1">
    <source>
        <dbReference type="SAM" id="SignalP"/>
    </source>
</evidence>